<evidence type="ECO:0000313" key="4">
    <source>
        <dbReference type="EMBL" id="OGC85222.1"/>
    </source>
</evidence>
<comment type="caution">
    <text evidence="4">The sequence shown here is derived from an EMBL/GenBank/DDBJ whole genome shotgun (WGS) entry which is preliminary data.</text>
</comment>
<dbReference type="Pfam" id="PF13439">
    <property type="entry name" value="Glyco_transf_4"/>
    <property type="match status" value="1"/>
</dbReference>
<organism evidence="4 5">
    <name type="scientific">Candidatus Adlerbacteria bacterium RIFCSPHIGHO2_12_FULL_53_18</name>
    <dbReference type="NCBI Taxonomy" id="1797242"/>
    <lineage>
        <taxon>Bacteria</taxon>
        <taxon>Candidatus Adleribacteriota</taxon>
    </lineage>
</organism>
<feature type="domain" description="Glycosyltransferase subfamily 4-like N-terminal" evidence="3">
    <location>
        <begin position="21"/>
        <end position="184"/>
    </location>
</feature>
<dbReference type="Proteomes" id="UP000178091">
    <property type="component" value="Unassembled WGS sequence"/>
</dbReference>
<name>A0A1F4XU15_9BACT</name>
<accession>A0A1F4XU15</accession>
<evidence type="ECO:0000259" key="2">
    <source>
        <dbReference type="Pfam" id="PF00534"/>
    </source>
</evidence>
<proteinExistence type="predicted"/>
<feature type="transmembrane region" description="Helical" evidence="1">
    <location>
        <begin position="135"/>
        <end position="158"/>
    </location>
</feature>
<sequence length="334" mass="37223">MDSQVSPPKKKILFVITKGNWGGAQRYVFDLATALPRAQFDVAVAFGQKGRLTEKLQHAEIKIYDIISLQRDISLGADLKSFFELRKLFKALRPDVVHLNSSKAGGVGALAARVAGVPHIIFTAHGWPFWEDRNVLFRCIIWFFSWLTALLAHTVIVISDYDLNVALRMPFVRGKTIRIYNGIDQHMSFGSGEIIRDAFPAGAKIIGTIGELNKNKNQKALIEQAKQNPNMYVAIVGEGEERDALNELIKKYGLETRVKLFGFVPAREALRGFDVFALPSLKEGLPYVLLEARLAGLPIEASRVGGVGEILDNTNLQEFTLEHMVKQTASLYRS</sequence>
<keyword evidence="1" id="KW-0472">Membrane</keyword>
<dbReference type="InterPro" id="IPR001296">
    <property type="entry name" value="Glyco_trans_1"/>
</dbReference>
<dbReference type="Gene3D" id="3.40.50.2000">
    <property type="entry name" value="Glycogen Phosphorylase B"/>
    <property type="match status" value="2"/>
</dbReference>
<keyword evidence="1" id="KW-0812">Transmembrane</keyword>
<dbReference type="GO" id="GO:0016757">
    <property type="term" value="F:glycosyltransferase activity"/>
    <property type="evidence" value="ECO:0007669"/>
    <property type="project" value="InterPro"/>
</dbReference>
<dbReference type="PANTHER" id="PTHR12526:SF638">
    <property type="entry name" value="SPORE COAT PROTEIN SA"/>
    <property type="match status" value="1"/>
</dbReference>
<feature type="domain" description="Glycosyl transferase family 1" evidence="2">
    <location>
        <begin position="199"/>
        <end position="314"/>
    </location>
</feature>
<evidence type="ECO:0008006" key="6">
    <source>
        <dbReference type="Google" id="ProtNLM"/>
    </source>
</evidence>
<dbReference type="Pfam" id="PF00534">
    <property type="entry name" value="Glycos_transf_1"/>
    <property type="match status" value="1"/>
</dbReference>
<gene>
    <name evidence="4" type="ORF">A3F55_01380</name>
</gene>
<reference evidence="4 5" key="1">
    <citation type="journal article" date="2016" name="Nat. Commun.">
        <title>Thousands of microbial genomes shed light on interconnected biogeochemical processes in an aquifer system.</title>
        <authorList>
            <person name="Anantharaman K."/>
            <person name="Brown C.T."/>
            <person name="Hug L.A."/>
            <person name="Sharon I."/>
            <person name="Castelle C.J."/>
            <person name="Probst A.J."/>
            <person name="Thomas B.C."/>
            <person name="Singh A."/>
            <person name="Wilkins M.J."/>
            <person name="Karaoz U."/>
            <person name="Brodie E.L."/>
            <person name="Williams K.H."/>
            <person name="Hubbard S.S."/>
            <person name="Banfield J.F."/>
        </authorList>
    </citation>
    <scope>NUCLEOTIDE SEQUENCE [LARGE SCALE GENOMIC DNA]</scope>
</reference>
<dbReference type="InterPro" id="IPR028098">
    <property type="entry name" value="Glyco_trans_4-like_N"/>
</dbReference>
<dbReference type="PANTHER" id="PTHR12526">
    <property type="entry name" value="GLYCOSYLTRANSFERASE"/>
    <property type="match status" value="1"/>
</dbReference>
<dbReference type="SUPFAM" id="SSF53756">
    <property type="entry name" value="UDP-Glycosyltransferase/glycogen phosphorylase"/>
    <property type="match status" value="1"/>
</dbReference>
<evidence type="ECO:0000313" key="5">
    <source>
        <dbReference type="Proteomes" id="UP000178091"/>
    </source>
</evidence>
<protein>
    <recommendedName>
        <fullName evidence="6">Glycosyltransferase subfamily 4-like N-terminal domain-containing protein</fullName>
    </recommendedName>
</protein>
<dbReference type="AlphaFoldDB" id="A0A1F4XU15"/>
<keyword evidence="1" id="KW-1133">Transmembrane helix</keyword>
<evidence type="ECO:0000259" key="3">
    <source>
        <dbReference type="Pfam" id="PF13439"/>
    </source>
</evidence>
<evidence type="ECO:0000256" key="1">
    <source>
        <dbReference type="SAM" id="Phobius"/>
    </source>
</evidence>
<dbReference type="EMBL" id="MEWW01000002">
    <property type="protein sequence ID" value="OGC85222.1"/>
    <property type="molecule type" value="Genomic_DNA"/>
</dbReference>